<sequence length="298" mass="32954">MLVNAANLDTLRVGFKTNFQNGLGQAPSMWSRVATEVPSMTKEQKYGWLGKMPNVREWIGARAVQNLSQHDYAIAEKAWELTIGVDRDDIETDNLGIYAPMFTEMGMSTGSKKDTLVFADTLKLGFSQPCYDGQNFFDTDHPVLDEKGQVISVANTDGGSGAPWFLIDDSRALKPIILQKRRDFEFVAKDKLTDDAVFNNKEFQYGADARFNTGFGFWQFAWGSKQTLNAANYATARAALQGMKGDYGRPLGIMPKLLVVPPALESAGRKILNSEYAAGGETNEWKGTAELLVVPWLA</sequence>
<gene>
    <name evidence="2" type="ORF">DU478_17470</name>
</gene>
<accession>A0A369TI12</accession>
<proteinExistence type="predicted"/>
<dbReference type="RefSeq" id="WP_114512251.1">
    <property type="nucleotide sequence ID" value="NZ_QPMK01000016.1"/>
</dbReference>
<evidence type="ECO:0000313" key="2">
    <source>
        <dbReference type="EMBL" id="RDD64991.1"/>
    </source>
</evidence>
<organism evidence="2 3">
    <name type="scientific">Thalassococcus profundi</name>
    <dbReference type="NCBI Taxonomy" id="2282382"/>
    <lineage>
        <taxon>Bacteria</taxon>
        <taxon>Pseudomonadati</taxon>
        <taxon>Pseudomonadota</taxon>
        <taxon>Alphaproteobacteria</taxon>
        <taxon>Rhodobacterales</taxon>
        <taxon>Roseobacteraceae</taxon>
        <taxon>Thalassococcus</taxon>
    </lineage>
</organism>
<dbReference type="Proteomes" id="UP000253977">
    <property type="component" value="Unassembled WGS sequence"/>
</dbReference>
<dbReference type="InterPro" id="IPR018774">
    <property type="entry name" value="Phage_Mu_GpT"/>
</dbReference>
<dbReference type="Pfam" id="PF10124">
    <property type="entry name" value="Mu-like_gpT"/>
    <property type="match status" value="1"/>
</dbReference>
<dbReference type="EMBL" id="QPMK01000016">
    <property type="protein sequence ID" value="RDD64991.1"/>
    <property type="molecule type" value="Genomic_DNA"/>
</dbReference>
<comment type="caution">
    <text evidence="2">The sequence shown here is derived from an EMBL/GenBank/DDBJ whole genome shotgun (WGS) entry which is preliminary data.</text>
</comment>
<name>A0A369TI12_9RHOB</name>
<reference evidence="2 3" key="1">
    <citation type="submission" date="2018-07" db="EMBL/GenBank/DDBJ databases">
        <title>Thalassococcus profundi sp. nov., a marine bacterium isolated from deep seawater of Okinawa Trough.</title>
        <authorList>
            <person name="Yu M."/>
        </authorList>
    </citation>
    <scope>NUCLEOTIDE SEQUENCE [LARGE SCALE GENOMIC DNA]</scope>
    <source>
        <strain evidence="2 3">WRAS1</strain>
    </source>
</reference>
<dbReference type="AlphaFoldDB" id="A0A369TI12"/>
<evidence type="ECO:0000259" key="1">
    <source>
        <dbReference type="Pfam" id="PF10124"/>
    </source>
</evidence>
<keyword evidence="3" id="KW-1185">Reference proteome</keyword>
<evidence type="ECO:0000313" key="3">
    <source>
        <dbReference type="Proteomes" id="UP000253977"/>
    </source>
</evidence>
<dbReference type="OrthoDB" id="9804833at2"/>
<protein>
    <recommendedName>
        <fullName evidence="1">Bacteriophage Mu GpT domain-containing protein</fullName>
    </recommendedName>
</protein>
<feature type="domain" description="Bacteriophage Mu GpT" evidence="1">
    <location>
        <begin position="8"/>
        <end position="297"/>
    </location>
</feature>